<protein>
    <submittedName>
        <fullName evidence="1">Uncharacterized protein</fullName>
    </submittedName>
</protein>
<accession>A0A7R8ZEJ0</accession>
<dbReference type="EMBL" id="OA589908">
    <property type="protein sequence ID" value="CAD7206950.1"/>
    <property type="molecule type" value="Genomic_DNA"/>
</dbReference>
<gene>
    <name evidence="1" type="ORF">TDIB3V08_LOCUS13099</name>
</gene>
<sequence>MPALDSEDYELQLPFGPPPVLPDVQKQLKEYLLCPDRLPIHDYEHAQQFWPRESNPKSLYHCDVSSSETVLKVLR</sequence>
<organism evidence="1">
    <name type="scientific">Timema douglasi</name>
    <name type="common">Walking stick</name>
    <dbReference type="NCBI Taxonomy" id="61478"/>
    <lineage>
        <taxon>Eukaryota</taxon>
        <taxon>Metazoa</taxon>
        <taxon>Ecdysozoa</taxon>
        <taxon>Arthropoda</taxon>
        <taxon>Hexapoda</taxon>
        <taxon>Insecta</taxon>
        <taxon>Pterygota</taxon>
        <taxon>Neoptera</taxon>
        <taxon>Polyneoptera</taxon>
        <taxon>Phasmatodea</taxon>
        <taxon>Timematodea</taxon>
        <taxon>Timematoidea</taxon>
        <taxon>Timematidae</taxon>
        <taxon>Timema</taxon>
    </lineage>
</organism>
<dbReference type="AlphaFoldDB" id="A0A7R8ZEJ0"/>
<reference evidence="1" key="1">
    <citation type="submission" date="2020-11" db="EMBL/GenBank/DDBJ databases">
        <authorList>
            <person name="Tran Van P."/>
        </authorList>
    </citation>
    <scope>NUCLEOTIDE SEQUENCE</scope>
</reference>
<evidence type="ECO:0000313" key="1">
    <source>
        <dbReference type="EMBL" id="CAD7206950.1"/>
    </source>
</evidence>
<proteinExistence type="predicted"/>
<name>A0A7R8ZEJ0_TIMDO</name>